<proteinExistence type="predicted"/>
<dbReference type="AlphaFoldDB" id="A0A6N9T039"/>
<evidence type="ECO:0000256" key="1">
    <source>
        <dbReference type="SAM" id="Phobius"/>
    </source>
</evidence>
<feature type="transmembrane region" description="Helical" evidence="1">
    <location>
        <begin position="299"/>
        <end position="320"/>
    </location>
</feature>
<dbReference type="EMBL" id="JAAAMG010000005">
    <property type="protein sequence ID" value="NDW04461.1"/>
    <property type="molecule type" value="Genomic_DNA"/>
</dbReference>
<evidence type="ECO:0000259" key="2">
    <source>
        <dbReference type="SMART" id="SM00257"/>
    </source>
</evidence>
<dbReference type="InterPro" id="IPR018392">
    <property type="entry name" value="LysM"/>
</dbReference>
<dbReference type="Gene3D" id="3.10.350.10">
    <property type="entry name" value="LysM domain"/>
    <property type="match status" value="1"/>
</dbReference>
<comment type="caution">
    <text evidence="3">The sequence shown here is derived from an EMBL/GenBank/DDBJ whole genome shotgun (WGS) entry which is preliminary data.</text>
</comment>
<dbReference type="Pfam" id="PF01476">
    <property type="entry name" value="LysM"/>
    <property type="match status" value="1"/>
</dbReference>
<dbReference type="CDD" id="cd00118">
    <property type="entry name" value="LysM"/>
    <property type="match status" value="1"/>
</dbReference>
<dbReference type="InterPro" id="IPR036779">
    <property type="entry name" value="LysM_dom_sf"/>
</dbReference>
<dbReference type="RefSeq" id="WP_163462685.1">
    <property type="nucleotide sequence ID" value="NZ_JAAAMG010000005.1"/>
</dbReference>
<gene>
    <name evidence="3" type="ORF">GTK09_08450</name>
</gene>
<accession>A0A6N9T039</accession>
<evidence type="ECO:0000313" key="3">
    <source>
        <dbReference type="EMBL" id="NDW04461.1"/>
    </source>
</evidence>
<dbReference type="Proteomes" id="UP000469011">
    <property type="component" value="Unassembled WGS sequence"/>
</dbReference>
<keyword evidence="1" id="KW-1133">Transmembrane helix</keyword>
<reference evidence="3 4" key="1">
    <citation type="submission" date="2020-01" db="EMBL/GenBank/DDBJ databases">
        <title>Jiella pacifica sp. nov.</title>
        <authorList>
            <person name="Xue Z."/>
            <person name="Zhu S."/>
            <person name="Chen J."/>
            <person name="Yang J."/>
        </authorList>
    </citation>
    <scope>NUCLEOTIDE SEQUENCE [LARGE SCALE GENOMIC DNA]</scope>
    <source>
        <strain evidence="3 4">40Bstr34</strain>
    </source>
</reference>
<keyword evidence="1" id="KW-0812">Transmembrane</keyword>
<feature type="domain" description="LysM" evidence="2">
    <location>
        <begin position="5"/>
        <end position="60"/>
    </location>
</feature>
<organism evidence="3 4">
    <name type="scientific">Jiella pacifica</name>
    <dbReference type="NCBI Taxonomy" id="2696469"/>
    <lineage>
        <taxon>Bacteria</taxon>
        <taxon>Pseudomonadati</taxon>
        <taxon>Pseudomonadota</taxon>
        <taxon>Alphaproteobacteria</taxon>
        <taxon>Hyphomicrobiales</taxon>
        <taxon>Aurantimonadaceae</taxon>
        <taxon>Jiella</taxon>
    </lineage>
</organism>
<name>A0A6N9T039_9HYPH</name>
<keyword evidence="1" id="KW-0472">Membrane</keyword>
<dbReference type="SMART" id="SM00257">
    <property type="entry name" value="LysM"/>
    <property type="match status" value="1"/>
</dbReference>
<protein>
    <submittedName>
        <fullName evidence="3">LysM peptidoglycan-binding domain-containing protein</fullName>
    </submittedName>
</protein>
<sequence>MSIGFYQVRPGDELYRILRAHYGDAAFLRDREAVVRLILESNPDIKDPDRIYPGQIVVLPPSANRGIHSHSNAPSASAGMQKAAPFQFPSTGSSKGVDGELPRLAPSAKSACGIIKSKLTTVQAPEQDFIGSINMYDAALTGSGNYFDFVKKTAHAAQEPIREIIGLHGMKSAGILNKGQYDYQRSKRIKAVESKLGPLHRLINPSRKPGEVLRVAPHAADKLAAHSDQIRTLGRIGRAASRGNVVLGVIDLGVTATAIRTAESDKERTIIVAEKAGGLAGSAAVAGIALMVVSGPLGWVGLLTIATASTVMGVAGGMAAKHYAEGKLYDDECTDFDLKSDKAWQWIHRRLAR</sequence>
<feature type="transmembrane region" description="Helical" evidence="1">
    <location>
        <begin position="276"/>
        <end position="293"/>
    </location>
</feature>
<evidence type="ECO:0000313" key="4">
    <source>
        <dbReference type="Proteomes" id="UP000469011"/>
    </source>
</evidence>
<keyword evidence="4" id="KW-1185">Reference proteome</keyword>